<gene>
    <name evidence="1" type="ORF">PODLI_1B030289</name>
</gene>
<evidence type="ECO:0000313" key="1">
    <source>
        <dbReference type="EMBL" id="CAI5762795.1"/>
    </source>
</evidence>
<dbReference type="Proteomes" id="UP001178461">
    <property type="component" value="Chromosome 1"/>
</dbReference>
<dbReference type="AlphaFoldDB" id="A0AA35JNI9"/>
<proteinExistence type="predicted"/>
<name>A0AA35JNI9_9SAUR</name>
<reference evidence="1" key="1">
    <citation type="submission" date="2022-12" db="EMBL/GenBank/DDBJ databases">
        <authorList>
            <person name="Alioto T."/>
            <person name="Alioto T."/>
            <person name="Gomez Garrido J."/>
        </authorList>
    </citation>
    <scope>NUCLEOTIDE SEQUENCE</scope>
</reference>
<dbReference type="EMBL" id="OX395126">
    <property type="protein sequence ID" value="CAI5762795.1"/>
    <property type="molecule type" value="Genomic_DNA"/>
</dbReference>
<keyword evidence="2" id="KW-1185">Reference proteome</keyword>
<evidence type="ECO:0000313" key="2">
    <source>
        <dbReference type="Proteomes" id="UP001178461"/>
    </source>
</evidence>
<protein>
    <submittedName>
        <fullName evidence="1">Uncharacterized protein</fullName>
    </submittedName>
</protein>
<organism evidence="1 2">
    <name type="scientific">Podarcis lilfordi</name>
    <name type="common">Lilford's wall lizard</name>
    <dbReference type="NCBI Taxonomy" id="74358"/>
    <lineage>
        <taxon>Eukaryota</taxon>
        <taxon>Metazoa</taxon>
        <taxon>Chordata</taxon>
        <taxon>Craniata</taxon>
        <taxon>Vertebrata</taxon>
        <taxon>Euteleostomi</taxon>
        <taxon>Lepidosauria</taxon>
        <taxon>Squamata</taxon>
        <taxon>Bifurcata</taxon>
        <taxon>Unidentata</taxon>
        <taxon>Episquamata</taxon>
        <taxon>Laterata</taxon>
        <taxon>Lacertibaenia</taxon>
        <taxon>Lacertidae</taxon>
        <taxon>Podarcis</taxon>
    </lineage>
</organism>
<sequence>MARCMMVAEVTRCVVPAFSLCRAVPSASLIRLSEGRGAGCARSRRTRHSGPALAGSVSMVTAGGSGWARGGQATARPGAGWSW</sequence>
<accession>A0AA35JNI9</accession>